<dbReference type="KEGG" id="swf:E3E12_06110"/>
<reference evidence="1 2" key="1">
    <citation type="submission" date="2019-03" db="EMBL/GenBank/DDBJ databases">
        <title>The complete genome sequence of Swingsia_sp. F3b2 LMG30590(T).</title>
        <authorList>
            <person name="Chua K.-O."/>
            <person name="Chan K.-G."/>
            <person name="See-Too W.-S."/>
        </authorList>
    </citation>
    <scope>NUCLEOTIDE SEQUENCE [LARGE SCALE GENOMIC DNA]</scope>
    <source>
        <strain evidence="1 2">F3b2</strain>
    </source>
</reference>
<dbReference type="RefSeq" id="WP_141443537.1">
    <property type="nucleotide sequence ID" value="NZ_CP038231.1"/>
</dbReference>
<evidence type="ECO:0000313" key="1">
    <source>
        <dbReference type="EMBL" id="QDH13829.1"/>
    </source>
</evidence>
<organism evidence="1 2">
    <name type="scientific">Formicincola oecophyllae</name>
    <dbReference type="NCBI Taxonomy" id="2558361"/>
    <lineage>
        <taxon>Bacteria</taxon>
        <taxon>Pseudomonadati</taxon>
        <taxon>Pseudomonadota</taxon>
        <taxon>Alphaproteobacteria</taxon>
        <taxon>Acetobacterales</taxon>
        <taxon>Acetobacteraceae</taxon>
        <taxon>Formicincola</taxon>
    </lineage>
</organism>
<dbReference type="OrthoDB" id="7222257at2"/>
<dbReference type="EMBL" id="CP038231">
    <property type="protein sequence ID" value="QDH13829.1"/>
    <property type="molecule type" value="Genomic_DNA"/>
</dbReference>
<dbReference type="Proteomes" id="UP000318709">
    <property type="component" value="Chromosome"/>
</dbReference>
<proteinExistence type="predicted"/>
<name>A0A4Y6U8P8_9PROT</name>
<keyword evidence="2" id="KW-1185">Reference proteome</keyword>
<dbReference type="AlphaFoldDB" id="A0A4Y6U8P8"/>
<evidence type="ECO:0008006" key="3">
    <source>
        <dbReference type="Google" id="ProtNLM"/>
    </source>
</evidence>
<accession>A0A4Y6U8P8</accession>
<sequence length="117" mass="12906">MTVPVTHPPVPVPGTLAWLVDEAGEDTVFTFIESLAGQRIWVPAQHIADSQLARLWGHPLAQALAARHGGCYIEIPLCRPWRVRKLLAQGCSHNEICARVGVSRRYVAKHLLRGMPA</sequence>
<evidence type="ECO:0000313" key="2">
    <source>
        <dbReference type="Proteomes" id="UP000318709"/>
    </source>
</evidence>
<protein>
    <recommendedName>
        <fullName evidence="3">Helix-turn-helix domain-containing protein</fullName>
    </recommendedName>
</protein>
<gene>
    <name evidence="1" type="ORF">E3E12_06110</name>
</gene>
<dbReference type="InterPro" id="IPR009057">
    <property type="entry name" value="Homeodomain-like_sf"/>
</dbReference>
<dbReference type="SUPFAM" id="SSF46689">
    <property type="entry name" value="Homeodomain-like"/>
    <property type="match status" value="1"/>
</dbReference>